<name>A0A9D5DB93_9LILI</name>
<feature type="compositionally biased region" description="Basic and acidic residues" evidence="2">
    <location>
        <begin position="327"/>
        <end position="337"/>
    </location>
</feature>
<feature type="compositionally biased region" description="Basic and acidic residues" evidence="2">
    <location>
        <begin position="194"/>
        <end position="219"/>
    </location>
</feature>
<evidence type="ECO:0000259" key="3">
    <source>
        <dbReference type="Pfam" id="PF20435"/>
    </source>
</evidence>
<reference evidence="4" key="2">
    <citation type="journal article" date="2022" name="Hortic Res">
        <title>The genome of Dioscorea zingiberensis sheds light on the biosynthesis, origin and evolution of the medicinally important diosgenin saponins.</title>
        <authorList>
            <person name="Li Y."/>
            <person name="Tan C."/>
            <person name="Li Z."/>
            <person name="Guo J."/>
            <person name="Li S."/>
            <person name="Chen X."/>
            <person name="Wang C."/>
            <person name="Dai X."/>
            <person name="Yang H."/>
            <person name="Song W."/>
            <person name="Hou L."/>
            <person name="Xu J."/>
            <person name="Tong Z."/>
            <person name="Xu A."/>
            <person name="Yuan X."/>
            <person name="Wang W."/>
            <person name="Yang Q."/>
            <person name="Chen L."/>
            <person name="Sun Z."/>
            <person name="Wang K."/>
            <person name="Pan B."/>
            <person name="Chen J."/>
            <person name="Bao Y."/>
            <person name="Liu F."/>
            <person name="Qi X."/>
            <person name="Gang D.R."/>
            <person name="Wen J."/>
            <person name="Li J."/>
        </authorList>
    </citation>
    <scope>NUCLEOTIDE SEQUENCE</scope>
    <source>
        <strain evidence="4">Dzin_1.0</strain>
    </source>
</reference>
<feature type="compositionally biased region" description="Low complexity" evidence="2">
    <location>
        <begin position="501"/>
        <end position="514"/>
    </location>
</feature>
<dbReference type="Pfam" id="PF20435">
    <property type="entry name" value="ASY3-like"/>
    <property type="match status" value="2"/>
</dbReference>
<feature type="region of interest" description="Disordered" evidence="2">
    <location>
        <begin position="182"/>
        <end position="266"/>
    </location>
</feature>
<feature type="domain" description="Meiosis-specific protein ASY3-like coiled-coil" evidence="3">
    <location>
        <begin position="593"/>
        <end position="756"/>
    </location>
</feature>
<evidence type="ECO:0000256" key="2">
    <source>
        <dbReference type="SAM" id="MobiDB-lite"/>
    </source>
</evidence>
<feature type="compositionally biased region" description="Basic and acidic residues" evidence="2">
    <location>
        <begin position="367"/>
        <end position="376"/>
    </location>
</feature>
<dbReference type="PANTHER" id="PTHR36027:SF1">
    <property type="entry name" value="MEIOSIS-SPECIFIC PROTEIN ASY3"/>
    <property type="match status" value="1"/>
</dbReference>
<feature type="coiled-coil region" evidence="1">
    <location>
        <begin position="701"/>
        <end position="757"/>
    </location>
</feature>
<dbReference type="OrthoDB" id="751607at2759"/>
<protein>
    <recommendedName>
        <fullName evidence="3">Meiosis-specific protein ASY3-like coiled-coil domain-containing protein</fullName>
    </recommendedName>
</protein>
<sequence length="790" mass="87785">MKIETQKVQNSFSSIQYQAGRFPKVSIGITVDEHQKIGSNHARKDDCGALPPLRRTSLSQEKVIEEKNKPVTIRPVEEKQVVNEKQRAATCSSAECQETPTMKPFHFRAKLNSALQSEGGGKKSDDVVYGKSSGNTKTVEEAAMQEIGVAGTRSTAKSDKVPSCNTEALRTKLWEILGVSTQEKQTANLPGPDDSSKHSNIDPKDKSQMAEAAKHKENSDTIEDDTENPNQTVKRPLTRSLTKKKAAPKTVPKMQHEFNHIRKSLSSPSRGLKLKFQENIFSFHEREGRNGISGCASKGQSASSNRKNIKRKKAGIDPQKESFPQETHSEKCRKTNEKNQIVKPAIKASPRSKNAGDHPCRPCQSKEVSRTYEVRKSNQTLEASKSNEDGKGNQTSHIEDARENFNSLPLGNSKEIPENADSMFLKVKTNSYESLKTPSVRRNENLQKKPTSPPWTTVDDFQSPTLAMDGTPPFSTSKTPDKGLLSPGLAQPKTFGRRLFSSGSSDDSGPNSGSEMDTDPSDNSGGISPLLNPTVGQAVEKEIEKPLSQSPTEECNAWSFEADVVANKGFKQMDGSSGNATSRKKYPFSLRHTKRFHNLEDLKIGKIEPSSPAPTAPSRTHKNTIANEASDLYPKDSLERATVQLALILERFNAKIKSHTSKKSSEILMSAADKLCVKLQDVESEIQADLVKFASANKLKRKHLEAKFEDKQEQLRSVHDKFKEDVKQHLLDYKNNIEEFQADQMELKASVERQSRRSYILFFFNLITRTEFMDLGRNAKNLVALSSSPN</sequence>
<reference evidence="4" key="1">
    <citation type="submission" date="2021-03" db="EMBL/GenBank/DDBJ databases">
        <authorList>
            <person name="Li Z."/>
            <person name="Yang C."/>
        </authorList>
    </citation>
    <scope>NUCLEOTIDE SEQUENCE</scope>
    <source>
        <strain evidence="4">Dzin_1.0</strain>
        <tissue evidence="4">Leaf</tissue>
    </source>
</reference>
<feature type="domain" description="Meiosis-specific protein ASY3-like coiled-coil" evidence="3">
    <location>
        <begin position="120"/>
        <end position="338"/>
    </location>
</feature>
<feature type="region of interest" description="Disordered" evidence="2">
    <location>
        <begin position="289"/>
        <end position="532"/>
    </location>
</feature>
<feature type="compositionally biased region" description="Polar residues" evidence="2">
    <location>
        <begin position="428"/>
        <end position="437"/>
    </location>
</feature>
<keyword evidence="5" id="KW-1185">Reference proteome</keyword>
<dbReference type="InterPro" id="IPR046845">
    <property type="entry name" value="ASY3-like_CC"/>
</dbReference>
<comment type="caution">
    <text evidence="4">The sequence shown here is derived from an EMBL/GenBank/DDBJ whole genome shotgun (WGS) entry which is preliminary data.</text>
</comment>
<keyword evidence="1" id="KW-0175">Coiled coil</keyword>
<dbReference type="PANTHER" id="PTHR36027">
    <property type="entry name" value="MEIOSIS-SPECIFIC PROTEIN ASY3"/>
    <property type="match status" value="1"/>
</dbReference>
<gene>
    <name evidence="4" type="ORF">J5N97_005773</name>
</gene>
<evidence type="ECO:0000313" key="4">
    <source>
        <dbReference type="EMBL" id="KAJ0987417.1"/>
    </source>
</evidence>
<organism evidence="4 5">
    <name type="scientific">Dioscorea zingiberensis</name>
    <dbReference type="NCBI Taxonomy" id="325984"/>
    <lineage>
        <taxon>Eukaryota</taxon>
        <taxon>Viridiplantae</taxon>
        <taxon>Streptophyta</taxon>
        <taxon>Embryophyta</taxon>
        <taxon>Tracheophyta</taxon>
        <taxon>Spermatophyta</taxon>
        <taxon>Magnoliopsida</taxon>
        <taxon>Liliopsida</taxon>
        <taxon>Dioscoreales</taxon>
        <taxon>Dioscoreaceae</taxon>
        <taxon>Dioscorea</taxon>
    </lineage>
</organism>
<proteinExistence type="predicted"/>
<dbReference type="Proteomes" id="UP001085076">
    <property type="component" value="Miscellaneous, Linkage group lg01"/>
</dbReference>
<feature type="compositionally biased region" description="Basic and acidic residues" evidence="2">
    <location>
        <begin position="385"/>
        <end position="403"/>
    </location>
</feature>
<dbReference type="GO" id="GO:0051321">
    <property type="term" value="P:meiotic cell cycle"/>
    <property type="evidence" value="ECO:0007669"/>
    <property type="project" value="InterPro"/>
</dbReference>
<accession>A0A9D5DB93</accession>
<dbReference type="EMBL" id="JAGGNH010000001">
    <property type="protein sequence ID" value="KAJ0987417.1"/>
    <property type="molecule type" value="Genomic_DNA"/>
</dbReference>
<dbReference type="AlphaFoldDB" id="A0A9D5DB93"/>
<evidence type="ECO:0000256" key="1">
    <source>
        <dbReference type="SAM" id="Coils"/>
    </source>
</evidence>
<evidence type="ECO:0000313" key="5">
    <source>
        <dbReference type="Proteomes" id="UP001085076"/>
    </source>
</evidence>
<dbReference type="InterPro" id="IPR037731">
    <property type="entry name" value="ASY3-like"/>
</dbReference>